<feature type="domain" description="ABC3 transporter permease C-terminal" evidence="7">
    <location>
        <begin position="283"/>
        <end position="397"/>
    </location>
</feature>
<dbReference type="InterPro" id="IPR003838">
    <property type="entry name" value="ABC3_permease_C"/>
</dbReference>
<feature type="transmembrane region" description="Helical" evidence="6">
    <location>
        <begin position="665"/>
        <end position="688"/>
    </location>
</feature>
<evidence type="ECO:0000256" key="6">
    <source>
        <dbReference type="SAM" id="Phobius"/>
    </source>
</evidence>
<feature type="domain" description="ABC3 transporter permease C-terminal" evidence="7">
    <location>
        <begin position="666"/>
        <end position="776"/>
    </location>
</feature>
<evidence type="ECO:0000256" key="1">
    <source>
        <dbReference type="ARBA" id="ARBA00004651"/>
    </source>
</evidence>
<evidence type="ECO:0000313" key="10">
    <source>
        <dbReference type="Proteomes" id="UP000293162"/>
    </source>
</evidence>
<reference evidence="9 10" key="1">
    <citation type="submission" date="2019-02" db="EMBL/GenBank/DDBJ databases">
        <title>Bacterial novel species Emticicia sp. 17J42-9 isolated from soil.</title>
        <authorList>
            <person name="Jung H.-Y."/>
        </authorList>
    </citation>
    <scope>NUCLEOTIDE SEQUENCE [LARGE SCALE GENOMIC DNA]</scope>
    <source>
        <strain evidence="9 10">17J42-9</strain>
    </source>
</reference>
<feature type="transmembrane region" description="Helical" evidence="6">
    <location>
        <begin position="280"/>
        <end position="302"/>
    </location>
</feature>
<dbReference type="InterPro" id="IPR025857">
    <property type="entry name" value="MacB_PCD"/>
</dbReference>
<dbReference type="EMBL" id="SEWF01000001">
    <property type="protein sequence ID" value="RYU97760.1"/>
    <property type="molecule type" value="Genomic_DNA"/>
</dbReference>
<dbReference type="Pfam" id="PF02687">
    <property type="entry name" value="FtsX"/>
    <property type="match status" value="2"/>
</dbReference>
<dbReference type="GO" id="GO:0022857">
    <property type="term" value="F:transmembrane transporter activity"/>
    <property type="evidence" value="ECO:0007669"/>
    <property type="project" value="TreeGrafter"/>
</dbReference>
<feature type="transmembrane region" description="Helical" evidence="6">
    <location>
        <begin position="715"/>
        <end position="735"/>
    </location>
</feature>
<keyword evidence="4 6" id="KW-1133">Transmembrane helix</keyword>
<evidence type="ECO:0000256" key="4">
    <source>
        <dbReference type="ARBA" id="ARBA00022989"/>
    </source>
</evidence>
<dbReference type="OrthoDB" id="5933722at2"/>
<feature type="transmembrane region" description="Helical" evidence="6">
    <location>
        <begin position="418"/>
        <end position="438"/>
    </location>
</feature>
<feature type="transmembrane region" description="Helical" evidence="6">
    <location>
        <begin position="747"/>
        <end position="767"/>
    </location>
</feature>
<feature type="transmembrane region" description="Helical" evidence="6">
    <location>
        <begin position="323"/>
        <end position="350"/>
    </location>
</feature>
<dbReference type="InterPro" id="IPR050250">
    <property type="entry name" value="Macrolide_Exporter_MacB"/>
</dbReference>
<gene>
    <name evidence="9" type="ORF">EWM59_00885</name>
</gene>
<evidence type="ECO:0000259" key="7">
    <source>
        <dbReference type="Pfam" id="PF02687"/>
    </source>
</evidence>
<keyword evidence="2" id="KW-1003">Cell membrane</keyword>
<organism evidence="9 10">
    <name type="scientific">Emticicia agri</name>
    <dbReference type="NCBI Taxonomy" id="2492393"/>
    <lineage>
        <taxon>Bacteria</taxon>
        <taxon>Pseudomonadati</taxon>
        <taxon>Bacteroidota</taxon>
        <taxon>Cytophagia</taxon>
        <taxon>Cytophagales</taxon>
        <taxon>Leadbetterellaceae</taxon>
        <taxon>Emticicia</taxon>
    </lineage>
</organism>
<dbReference type="GO" id="GO:0005886">
    <property type="term" value="C:plasma membrane"/>
    <property type="evidence" value="ECO:0007669"/>
    <property type="project" value="UniProtKB-SubCell"/>
</dbReference>
<feature type="domain" description="MacB-like periplasmic core" evidence="8">
    <location>
        <begin position="20"/>
        <end position="238"/>
    </location>
</feature>
<evidence type="ECO:0000256" key="3">
    <source>
        <dbReference type="ARBA" id="ARBA00022692"/>
    </source>
</evidence>
<feature type="transmembrane region" description="Helical" evidence="6">
    <location>
        <begin position="370"/>
        <end position="397"/>
    </location>
</feature>
<accession>A0A4V1ZDY3</accession>
<sequence length="786" mass="86748">MIYNYLKIALRNLIRNKVYSFIKIFSLTVGLTAAIFTFLWVIDELSYDKFHTNAPNIYRVMTNNTYPDGRIETYPATTSLLKDAIRNEIPEADKVALLSMETNALISNEKNSFNEQGVYADSSLFSIFSFPLLKGDQKNPIPDNTSIVISENLTKKLFGDKDPVGKSVTVDYGRSFMVSGVFTNVPSNSSLQFDFVLPLGLFIKDNPWTQNWQSGGTQTMVALKPGASLENANTKIGALIKKNCKECSTSAFLFPYTQQRLYSEFENGKSMSGRIEQVKLFSIIAAIVLLMACINFMNLATAQSVARSREIGVRKLIGARQSGLIMHFISESLVLAFIGLLFALIAVHFLLPLFNGITEKSVQLDFTNPILVTGALVITVVSGLLAGCYPAFLLSSFKPVTVLKGDASPSLSGGFRKTLVVVQFATSIILITGSMIIYRQISFISNKNLGFEKENVIEIKRNDMLGKNYAPFKNDLLQIPSVKSIGFGGSNIFTVPITTTDPVWRNKPVNSSITFKIFRCDEGFIPTMNIGLLAGRNFSNINNLDSANYIINKKAMKIMGLTPDNVIGADLQMWNGKGKIVGLTDDFNNDNLRQGIEPLIFLYSKNIGSNYFIKIDGSVPVNTTLAAIEKTFKKHSPAYLFEYSFLDQVFAREYRTELIIGKLSLIATVFAVLICCLGLFGLVAYAAVKRTKEIGVRKVLGASVSSIVVLLSKDFIILVLIAFIIAGPIAYFVMQQWLQGFAYHTNISWWIFAAAGAGALMVTLLTMSFQAIKAALANPVKSLKNE</sequence>
<dbReference type="PANTHER" id="PTHR30572:SF18">
    <property type="entry name" value="ABC-TYPE MACROLIDE FAMILY EXPORT SYSTEM PERMEASE COMPONENT 2"/>
    <property type="match status" value="1"/>
</dbReference>
<feature type="transmembrane region" description="Helical" evidence="6">
    <location>
        <begin position="21"/>
        <end position="42"/>
    </location>
</feature>
<dbReference type="Pfam" id="PF12704">
    <property type="entry name" value="MacB_PCD"/>
    <property type="match status" value="1"/>
</dbReference>
<evidence type="ECO:0000256" key="2">
    <source>
        <dbReference type="ARBA" id="ARBA00022475"/>
    </source>
</evidence>
<name>A0A4V1ZDY3_9BACT</name>
<protein>
    <submittedName>
        <fullName evidence="9">FtsX-like permease family protein</fullName>
    </submittedName>
</protein>
<evidence type="ECO:0000259" key="8">
    <source>
        <dbReference type="Pfam" id="PF12704"/>
    </source>
</evidence>
<dbReference type="AlphaFoldDB" id="A0A4V1ZDY3"/>
<proteinExistence type="predicted"/>
<keyword evidence="10" id="KW-1185">Reference proteome</keyword>
<dbReference type="PANTHER" id="PTHR30572">
    <property type="entry name" value="MEMBRANE COMPONENT OF TRANSPORTER-RELATED"/>
    <property type="match status" value="1"/>
</dbReference>
<comment type="subcellular location">
    <subcellularLocation>
        <location evidence="1">Cell membrane</location>
        <topology evidence="1">Multi-pass membrane protein</topology>
    </subcellularLocation>
</comment>
<keyword evidence="3 6" id="KW-0812">Transmembrane</keyword>
<evidence type="ECO:0000256" key="5">
    <source>
        <dbReference type="ARBA" id="ARBA00023136"/>
    </source>
</evidence>
<comment type="caution">
    <text evidence="9">The sequence shown here is derived from an EMBL/GenBank/DDBJ whole genome shotgun (WGS) entry which is preliminary data.</text>
</comment>
<keyword evidence="5 6" id="KW-0472">Membrane</keyword>
<evidence type="ECO:0000313" key="9">
    <source>
        <dbReference type="EMBL" id="RYU97760.1"/>
    </source>
</evidence>
<dbReference type="Proteomes" id="UP000293162">
    <property type="component" value="Unassembled WGS sequence"/>
</dbReference>